<dbReference type="SUPFAM" id="SSF47459">
    <property type="entry name" value="HLH, helix-loop-helix DNA-binding domain"/>
    <property type="match status" value="1"/>
</dbReference>
<comment type="caution">
    <text evidence="6">The sequence shown here is derived from an EMBL/GenBank/DDBJ whole genome shotgun (WGS) entry which is preliminary data.</text>
</comment>
<keyword evidence="7" id="KW-1185">Reference proteome</keyword>
<dbReference type="InterPro" id="IPR050283">
    <property type="entry name" value="E-box_TF_Regulators"/>
</dbReference>
<evidence type="ECO:0000259" key="5">
    <source>
        <dbReference type="PROSITE" id="PS50888"/>
    </source>
</evidence>
<evidence type="ECO:0000256" key="1">
    <source>
        <dbReference type="ARBA" id="ARBA00004123"/>
    </source>
</evidence>
<dbReference type="SMART" id="SM00353">
    <property type="entry name" value="HLH"/>
    <property type="match status" value="1"/>
</dbReference>
<evidence type="ECO:0000313" key="7">
    <source>
        <dbReference type="Proteomes" id="UP000192247"/>
    </source>
</evidence>
<dbReference type="OrthoDB" id="5976910at2759"/>
<dbReference type="Proteomes" id="UP000192247">
    <property type="component" value="Unassembled WGS sequence"/>
</dbReference>
<dbReference type="STRING" id="418985.A0A1V9XG79"/>
<name>A0A1V9XG79_9ACAR</name>
<dbReference type="InParanoid" id="A0A1V9XG79"/>
<dbReference type="PROSITE" id="PS50888">
    <property type="entry name" value="BHLH"/>
    <property type="match status" value="1"/>
</dbReference>
<evidence type="ECO:0000256" key="4">
    <source>
        <dbReference type="ARBA" id="ARBA00023242"/>
    </source>
</evidence>
<gene>
    <name evidence="6" type="ORF">BIW11_01315</name>
</gene>
<dbReference type="FunFam" id="4.10.280.10:FF:000029">
    <property type="entry name" value="Achaete-scute family bHLH transcription factor 1"/>
    <property type="match status" value="1"/>
</dbReference>
<dbReference type="Gene3D" id="4.10.280.10">
    <property type="entry name" value="Helix-loop-helix DNA-binding domain"/>
    <property type="match status" value="1"/>
</dbReference>
<dbReference type="GO" id="GO:0046983">
    <property type="term" value="F:protein dimerization activity"/>
    <property type="evidence" value="ECO:0007669"/>
    <property type="project" value="InterPro"/>
</dbReference>
<dbReference type="InterPro" id="IPR011598">
    <property type="entry name" value="bHLH_dom"/>
</dbReference>
<dbReference type="CDD" id="cd19723">
    <property type="entry name" value="bHLH_TS_ASCL1_like"/>
    <property type="match status" value="1"/>
</dbReference>
<evidence type="ECO:0000313" key="6">
    <source>
        <dbReference type="EMBL" id="OQR72378.1"/>
    </source>
</evidence>
<evidence type="ECO:0000256" key="3">
    <source>
        <dbReference type="ARBA" id="ARBA00023125"/>
    </source>
</evidence>
<dbReference type="PANTHER" id="PTHR23349">
    <property type="entry name" value="BASIC HELIX-LOOP-HELIX TRANSCRIPTION FACTOR, TWIST"/>
    <property type="match status" value="1"/>
</dbReference>
<protein>
    <submittedName>
        <fullName evidence="6">Helix-loop-helix protein-like</fullName>
    </submittedName>
</protein>
<dbReference type="InterPro" id="IPR036638">
    <property type="entry name" value="HLH_DNA-bd_sf"/>
</dbReference>
<dbReference type="GO" id="GO:0000981">
    <property type="term" value="F:DNA-binding transcription factor activity, RNA polymerase II-specific"/>
    <property type="evidence" value="ECO:0007669"/>
    <property type="project" value="TreeGrafter"/>
</dbReference>
<dbReference type="EMBL" id="MNPL01011918">
    <property type="protein sequence ID" value="OQR72378.1"/>
    <property type="molecule type" value="Genomic_DNA"/>
</dbReference>
<dbReference type="GO" id="GO:0005634">
    <property type="term" value="C:nucleus"/>
    <property type="evidence" value="ECO:0007669"/>
    <property type="project" value="UniProtKB-SubCell"/>
</dbReference>
<organism evidence="6 7">
    <name type="scientific">Tropilaelaps mercedesae</name>
    <dbReference type="NCBI Taxonomy" id="418985"/>
    <lineage>
        <taxon>Eukaryota</taxon>
        <taxon>Metazoa</taxon>
        <taxon>Ecdysozoa</taxon>
        <taxon>Arthropoda</taxon>
        <taxon>Chelicerata</taxon>
        <taxon>Arachnida</taxon>
        <taxon>Acari</taxon>
        <taxon>Parasitiformes</taxon>
        <taxon>Mesostigmata</taxon>
        <taxon>Gamasina</taxon>
        <taxon>Dermanyssoidea</taxon>
        <taxon>Laelapidae</taxon>
        <taxon>Tropilaelaps</taxon>
    </lineage>
</organism>
<dbReference type="Pfam" id="PF00010">
    <property type="entry name" value="HLH"/>
    <property type="match status" value="1"/>
</dbReference>
<keyword evidence="2" id="KW-0524">Neurogenesis</keyword>
<keyword evidence="3" id="KW-0238">DNA-binding</keyword>
<comment type="subcellular location">
    <subcellularLocation>
        <location evidence="1">Nucleus</location>
    </subcellularLocation>
</comment>
<proteinExistence type="predicted"/>
<dbReference type="PANTHER" id="PTHR23349:SF108">
    <property type="entry name" value="BHLH DOMAIN-CONTAINING PROTEIN"/>
    <property type="match status" value="1"/>
</dbReference>
<reference evidence="6 7" key="1">
    <citation type="journal article" date="2017" name="Gigascience">
        <title>Draft genome of the honey bee ectoparasitic mite, Tropilaelaps mercedesae, is shaped by the parasitic life history.</title>
        <authorList>
            <person name="Dong X."/>
            <person name="Armstrong S.D."/>
            <person name="Xia D."/>
            <person name="Makepeace B.L."/>
            <person name="Darby A.C."/>
            <person name="Kadowaki T."/>
        </authorList>
    </citation>
    <scope>NUCLEOTIDE SEQUENCE [LARGE SCALE GENOMIC DNA]</scope>
    <source>
        <strain evidence="6">Wuxi-XJTLU</strain>
    </source>
</reference>
<dbReference type="GO" id="GO:0007399">
    <property type="term" value="P:nervous system development"/>
    <property type="evidence" value="ECO:0007669"/>
    <property type="project" value="UniProtKB-KW"/>
</dbReference>
<dbReference type="GO" id="GO:0000977">
    <property type="term" value="F:RNA polymerase II transcription regulatory region sequence-specific DNA binding"/>
    <property type="evidence" value="ECO:0007669"/>
    <property type="project" value="TreeGrafter"/>
</dbReference>
<feature type="domain" description="BHLH" evidence="5">
    <location>
        <begin position="13"/>
        <end position="65"/>
    </location>
</feature>
<dbReference type="AlphaFoldDB" id="A0A1V9XG79"/>
<keyword evidence="4" id="KW-0539">Nucleus</keyword>
<sequence>MVKSKRLDALFVSSVQRRNERERKRVHQVNQGFASLRERLPDAIANRKMSKVETLRSAIDYIVQLQTALVVQRHHGQRPLKGVPLDKHRQPANLLANNIDEKVTQIRPGHCFDGPLRAEGELNDTDEDKFRGEILPWGSDSSDQEAEDLLEHRRTLNCSFEDFAVSCTIQRTTQDWDETDAAVRKLDAECFQRSRIE</sequence>
<accession>A0A1V9XG79</accession>
<evidence type="ECO:0000256" key="2">
    <source>
        <dbReference type="ARBA" id="ARBA00022902"/>
    </source>
</evidence>